<dbReference type="Pfam" id="PF01609">
    <property type="entry name" value="DDE_Tnp_1"/>
    <property type="match status" value="1"/>
</dbReference>
<dbReference type="SUPFAM" id="SSF53098">
    <property type="entry name" value="Ribonuclease H-like"/>
    <property type="match status" value="1"/>
</dbReference>
<evidence type="ECO:0000256" key="1">
    <source>
        <dbReference type="ARBA" id="ARBA00010075"/>
    </source>
</evidence>
<evidence type="ECO:0000313" key="7">
    <source>
        <dbReference type="EMBL" id="MCR8636971.1"/>
    </source>
</evidence>
<evidence type="ECO:0000256" key="4">
    <source>
        <dbReference type="ARBA" id="ARBA00023172"/>
    </source>
</evidence>
<dbReference type="InterPro" id="IPR002559">
    <property type="entry name" value="Transposase_11"/>
</dbReference>
<keyword evidence="2" id="KW-0815">Transposition</keyword>
<dbReference type="NCBIfam" id="NF033592">
    <property type="entry name" value="transpos_IS4_1"/>
    <property type="match status" value="1"/>
</dbReference>
<reference evidence="7 8" key="1">
    <citation type="submission" date="2022-08" db="EMBL/GenBank/DDBJ databases">
        <title>Paenibacillus endoradicis sp. nov., Paenibacillus radicibacter sp. nov and Paenibacillus pararadicis sp. nov., three cold-adapted plant growth-promoting bacteria isolated from root of Larix gmelinii in Great Khingan.</title>
        <authorList>
            <person name="Xue H."/>
        </authorList>
    </citation>
    <scope>NUCLEOTIDE SEQUENCE [LARGE SCALE GENOMIC DNA]</scope>
    <source>
        <strain evidence="7 8">N5-1-1-5</strain>
    </source>
</reference>
<name>A0ABT1YVH7_9BACL</name>
<evidence type="ECO:0000256" key="3">
    <source>
        <dbReference type="ARBA" id="ARBA00023125"/>
    </source>
</evidence>
<feature type="region of interest" description="Disordered" evidence="5">
    <location>
        <begin position="370"/>
        <end position="402"/>
    </location>
</feature>
<dbReference type="InterPro" id="IPR047952">
    <property type="entry name" value="Transpos_IS4"/>
</dbReference>
<protein>
    <submittedName>
        <fullName evidence="7">IS4 family transposase</fullName>
    </submittedName>
</protein>
<dbReference type="Gene3D" id="3.90.350.10">
    <property type="entry name" value="Transposase Inhibitor Protein From Tn5, Chain A, domain 1"/>
    <property type="match status" value="1"/>
</dbReference>
<organism evidence="7 8">
    <name type="scientific">Paenibacillus radicis</name>
    <name type="common">ex Xue et al. 2023</name>
    <dbReference type="NCBI Taxonomy" id="2972489"/>
    <lineage>
        <taxon>Bacteria</taxon>
        <taxon>Bacillati</taxon>
        <taxon>Bacillota</taxon>
        <taxon>Bacilli</taxon>
        <taxon>Bacillales</taxon>
        <taxon>Paenibacillaceae</taxon>
        <taxon>Paenibacillus</taxon>
    </lineage>
</organism>
<dbReference type="RefSeq" id="WP_258218456.1">
    <property type="nucleotide sequence ID" value="NZ_JANQBD010000072.1"/>
</dbReference>
<dbReference type="EMBL" id="JANQBD010000072">
    <property type="protein sequence ID" value="MCR8636971.1"/>
    <property type="molecule type" value="Genomic_DNA"/>
</dbReference>
<evidence type="ECO:0000256" key="2">
    <source>
        <dbReference type="ARBA" id="ARBA00022578"/>
    </source>
</evidence>
<evidence type="ECO:0000259" key="6">
    <source>
        <dbReference type="Pfam" id="PF01609"/>
    </source>
</evidence>
<keyword evidence="8" id="KW-1185">Reference proteome</keyword>
<dbReference type="PANTHER" id="PTHR33258">
    <property type="entry name" value="TRANSPOSASE INSL FOR INSERTION SEQUENCE ELEMENT IS186A-RELATED"/>
    <property type="match status" value="1"/>
</dbReference>
<dbReference type="InterPro" id="IPR012337">
    <property type="entry name" value="RNaseH-like_sf"/>
</dbReference>
<dbReference type="PANTHER" id="PTHR33258:SF1">
    <property type="entry name" value="TRANSPOSASE INSL FOR INSERTION SEQUENCE ELEMENT IS186A-RELATED"/>
    <property type="match status" value="1"/>
</dbReference>
<proteinExistence type="inferred from homology"/>
<accession>A0ABT1YVH7</accession>
<gene>
    <name evidence="7" type="ORF">NV381_38105</name>
</gene>
<evidence type="ECO:0000313" key="8">
    <source>
        <dbReference type="Proteomes" id="UP001300012"/>
    </source>
</evidence>
<evidence type="ECO:0000256" key="5">
    <source>
        <dbReference type="SAM" id="MobiDB-lite"/>
    </source>
</evidence>
<keyword evidence="4" id="KW-0233">DNA recombination</keyword>
<keyword evidence="3" id="KW-0238">DNA-binding</keyword>
<feature type="domain" description="Transposase IS4-like" evidence="6">
    <location>
        <begin position="116"/>
        <end position="327"/>
    </location>
</feature>
<sequence>MSVPDKQVVRQCLSYLPLENFLAPFLDYRKQLKTVNLLKIFLSAQLLKWDSLYTIERGIRSDPELQKEFQIHSINKSQLSRRMNALPVEVTQALFAAVVHAVQKTAHPRKKQDKLTLGIVDSTSLRMPPMIGDWAYVTEKQNSVKVHTRLMVIDEHTAYPDQIVPSTGNVSDYIGSDSLVVDPGVLYVMDRGYVCYKRMQKWATHNIDFVVRLANHHFAEILEERPIPEGNDEVVRDAMVLLGNQPKTKMSAPLRLIEFYDEQNRFYRLATTKCDLSVEEVMDIYRNRWLIELFFKWLKQHLKFAKLYSHQPDAVWNHIYLALIAYGLSYLVKQELGTKQTIWHVLELIRLYATKSWSSFLRELHRGPSKFSLGRRKKGPPEPWQVKETPGVQIHQPKKRKR</sequence>
<dbReference type="Proteomes" id="UP001300012">
    <property type="component" value="Unassembled WGS sequence"/>
</dbReference>
<comment type="similarity">
    <text evidence="1">Belongs to the transposase 11 family.</text>
</comment>
<comment type="caution">
    <text evidence="7">The sequence shown here is derived from an EMBL/GenBank/DDBJ whole genome shotgun (WGS) entry which is preliminary data.</text>
</comment>